<keyword evidence="2" id="KW-1133">Transmembrane helix</keyword>
<feature type="transmembrane region" description="Helical" evidence="2">
    <location>
        <begin position="33"/>
        <end position="53"/>
    </location>
</feature>
<keyword evidence="2" id="KW-0472">Membrane</keyword>
<evidence type="ECO:0000256" key="2">
    <source>
        <dbReference type="SAM" id="Phobius"/>
    </source>
</evidence>
<feature type="transmembrane region" description="Helical" evidence="2">
    <location>
        <begin position="65"/>
        <end position="84"/>
    </location>
</feature>
<evidence type="ECO:0000256" key="1">
    <source>
        <dbReference type="SAM" id="MobiDB-lite"/>
    </source>
</evidence>
<accession>A0A151JV43</accession>
<dbReference type="SUPFAM" id="SSF56672">
    <property type="entry name" value="DNA/RNA polymerases"/>
    <property type="match status" value="1"/>
</dbReference>
<dbReference type="PANTHER" id="PTHR33568">
    <property type="entry name" value="DNA POLYMERASE"/>
    <property type="match status" value="1"/>
</dbReference>
<feature type="region of interest" description="Disordered" evidence="1">
    <location>
        <begin position="290"/>
        <end position="311"/>
    </location>
</feature>
<gene>
    <name evidence="3" type="ORF">ALC56_08392</name>
</gene>
<feature type="transmembrane region" description="Helical" evidence="2">
    <location>
        <begin position="9"/>
        <end position="27"/>
    </location>
</feature>
<name>A0A151JV43_9HYME</name>
<dbReference type="Proteomes" id="UP000078541">
    <property type="component" value="Unassembled WGS sequence"/>
</dbReference>
<dbReference type="InterPro" id="IPR043502">
    <property type="entry name" value="DNA/RNA_pol_sf"/>
</dbReference>
<dbReference type="PANTHER" id="PTHR33568:SF3">
    <property type="entry name" value="DNA-DIRECTED DNA POLYMERASE"/>
    <property type="match status" value="1"/>
</dbReference>
<keyword evidence="4" id="KW-1185">Reference proteome</keyword>
<organism evidence="3 4">
    <name type="scientific">Trachymyrmex septentrionalis</name>
    <dbReference type="NCBI Taxonomy" id="34720"/>
    <lineage>
        <taxon>Eukaryota</taxon>
        <taxon>Metazoa</taxon>
        <taxon>Ecdysozoa</taxon>
        <taxon>Arthropoda</taxon>
        <taxon>Hexapoda</taxon>
        <taxon>Insecta</taxon>
        <taxon>Pterygota</taxon>
        <taxon>Neoptera</taxon>
        <taxon>Endopterygota</taxon>
        <taxon>Hymenoptera</taxon>
        <taxon>Apocrita</taxon>
        <taxon>Aculeata</taxon>
        <taxon>Formicoidea</taxon>
        <taxon>Formicidae</taxon>
        <taxon>Myrmicinae</taxon>
        <taxon>Trachymyrmex</taxon>
    </lineage>
</organism>
<dbReference type="STRING" id="34720.A0A151JV43"/>
<keyword evidence="2" id="KW-0812">Transmembrane</keyword>
<evidence type="ECO:0000313" key="4">
    <source>
        <dbReference type="Proteomes" id="UP000078541"/>
    </source>
</evidence>
<protein>
    <submittedName>
        <fullName evidence="3">Uncharacterized protein</fullName>
    </submittedName>
</protein>
<dbReference type="AlphaFoldDB" id="A0A151JV43"/>
<reference evidence="3 4" key="1">
    <citation type="submission" date="2016-03" db="EMBL/GenBank/DDBJ databases">
        <title>Trachymyrmex septentrionalis WGS genome.</title>
        <authorList>
            <person name="Nygaard S."/>
            <person name="Hu H."/>
            <person name="Boomsma J."/>
            <person name="Zhang G."/>
        </authorList>
    </citation>
    <scope>NUCLEOTIDE SEQUENCE [LARGE SCALE GENOMIC DNA]</scope>
    <source>
        <strain evidence="3">Tsep2-gDNA-1</strain>
        <tissue evidence="3">Whole body</tissue>
    </source>
</reference>
<dbReference type="EMBL" id="KQ981723">
    <property type="protein sequence ID" value="KYN37244.1"/>
    <property type="molecule type" value="Genomic_DNA"/>
</dbReference>
<proteinExistence type="predicted"/>
<dbReference type="GO" id="GO:0071897">
    <property type="term" value="P:DNA biosynthetic process"/>
    <property type="evidence" value="ECO:0007669"/>
    <property type="project" value="UniProtKB-ARBA"/>
</dbReference>
<evidence type="ECO:0000313" key="3">
    <source>
        <dbReference type="EMBL" id="KYN37244.1"/>
    </source>
</evidence>
<sequence>MTETLERALAPLLIIGSFCNLCMIEYPRGQPRVYLSCLYTLANWGSLTYFFYYSCIINIMQGDRVLISYVIELILGNILIPISFCCLKYIPMRLSELPKVFGLQDTLGKGFFPRLFNTLNNQNYIGPIPDARYYSPEQIKPEEHERFMVRYEEMSRSYFDFNFKQEIIKYYRNWLVWMERELGHLGGRTENIVTRYEVTGTEKIRYVVVCSPYPYVLRTGTFPLGQPTIYIGEQCLELIGATPNFNFDCVEGIIRCTVLPPSDLFHPVLPYGGLFAEYINTFFKLKQEASGWPSECPNDESKEQDEDIPGYMDDTLDATIPNTARDILERRAQYIRGNRALDLIGHLRCDVFNQDKFLINGVEVRMRLVCSKNSFCLMESKTLSKIRILDASLLVRKAKISPGMLLTHARMLSKTTAKYPLTRVEVKTFTIHAGVVGESSVLHDTLATSIPEDKRRLVI</sequence>